<dbReference type="PANTHER" id="PTHR21110:SF0">
    <property type="entry name" value="PHOSPHOPENTOMUTASE"/>
    <property type="match status" value="1"/>
</dbReference>
<dbReference type="GO" id="GO:0009117">
    <property type="term" value="P:nucleotide metabolic process"/>
    <property type="evidence" value="ECO:0007669"/>
    <property type="project" value="InterPro"/>
</dbReference>
<organism evidence="6 7">
    <name type="scientific">Lucifera butyrica</name>
    <dbReference type="NCBI Taxonomy" id="1351585"/>
    <lineage>
        <taxon>Bacteria</taxon>
        <taxon>Bacillati</taxon>
        <taxon>Bacillota</taxon>
        <taxon>Negativicutes</taxon>
        <taxon>Veillonellales</taxon>
        <taxon>Veillonellaceae</taxon>
        <taxon>Lucifera</taxon>
    </lineage>
</organism>
<dbReference type="RefSeq" id="WP_122629625.1">
    <property type="nucleotide sequence ID" value="NZ_UPPP01000094.1"/>
</dbReference>
<gene>
    <name evidence="6" type="ORF">LUCI_4050</name>
</gene>
<comment type="similarity">
    <text evidence="1">Belongs to the phosphopentomutase family.</text>
</comment>
<evidence type="ECO:0000259" key="5">
    <source>
        <dbReference type="Pfam" id="PF01676"/>
    </source>
</evidence>
<proteinExistence type="inferred from homology"/>
<keyword evidence="2" id="KW-0479">Metal-binding</keyword>
<evidence type="ECO:0000256" key="4">
    <source>
        <dbReference type="ARBA" id="ARBA00023235"/>
    </source>
</evidence>
<dbReference type="GO" id="GO:0005829">
    <property type="term" value="C:cytosol"/>
    <property type="evidence" value="ECO:0007669"/>
    <property type="project" value="TreeGrafter"/>
</dbReference>
<dbReference type="InterPro" id="IPR017850">
    <property type="entry name" value="Alkaline_phosphatase_core_sf"/>
</dbReference>
<feature type="domain" description="Metalloenzyme" evidence="5">
    <location>
        <begin position="197"/>
        <end position="297"/>
    </location>
</feature>
<dbReference type="EMBL" id="UPPP01000094">
    <property type="protein sequence ID" value="VBB08769.1"/>
    <property type="molecule type" value="Genomic_DNA"/>
</dbReference>
<accession>A0A498RBZ7</accession>
<dbReference type="InterPro" id="IPR010045">
    <property type="entry name" value="DeoB"/>
</dbReference>
<dbReference type="SUPFAM" id="SSF53649">
    <property type="entry name" value="Alkaline phosphatase-like"/>
    <property type="match status" value="1"/>
</dbReference>
<dbReference type="Gene3D" id="3.40.720.10">
    <property type="entry name" value="Alkaline Phosphatase, subunit A"/>
    <property type="match status" value="1"/>
</dbReference>
<dbReference type="InterPro" id="IPR006124">
    <property type="entry name" value="Metalloenzyme"/>
</dbReference>
<evidence type="ECO:0000313" key="7">
    <source>
        <dbReference type="Proteomes" id="UP000277811"/>
    </source>
</evidence>
<dbReference type="GO" id="GO:0043094">
    <property type="term" value="P:metabolic compound salvage"/>
    <property type="evidence" value="ECO:0007669"/>
    <property type="project" value="InterPro"/>
</dbReference>
<name>A0A498RBZ7_9FIRM</name>
<keyword evidence="4" id="KW-0413">Isomerase</keyword>
<dbReference type="Proteomes" id="UP000277811">
    <property type="component" value="Unassembled WGS sequence"/>
</dbReference>
<dbReference type="Pfam" id="PF01676">
    <property type="entry name" value="Metalloenzyme"/>
    <property type="match status" value="1"/>
</dbReference>
<reference evidence="6 7" key="1">
    <citation type="submission" date="2018-06" db="EMBL/GenBank/DDBJ databases">
        <authorList>
            <person name="Strepis N."/>
        </authorList>
    </citation>
    <scope>NUCLEOTIDE SEQUENCE [LARGE SCALE GENOMIC DNA]</scope>
    <source>
        <strain evidence="6">LUCI</strain>
    </source>
</reference>
<dbReference type="OrthoDB" id="9778226at2"/>
<keyword evidence="3" id="KW-0464">Manganese</keyword>
<evidence type="ECO:0000256" key="3">
    <source>
        <dbReference type="ARBA" id="ARBA00023211"/>
    </source>
</evidence>
<evidence type="ECO:0000256" key="1">
    <source>
        <dbReference type="ARBA" id="ARBA00010373"/>
    </source>
</evidence>
<evidence type="ECO:0000256" key="2">
    <source>
        <dbReference type="ARBA" id="ARBA00022723"/>
    </source>
</evidence>
<dbReference type="PANTHER" id="PTHR21110">
    <property type="entry name" value="PHOSPHOPENTOMUTASE"/>
    <property type="match status" value="1"/>
</dbReference>
<evidence type="ECO:0000313" key="6">
    <source>
        <dbReference type="EMBL" id="VBB08769.1"/>
    </source>
</evidence>
<dbReference type="GO" id="GO:0000287">
    <property type="term" value="F:magnesium ion binding"/>
    <property type="evidence" value="ECO:0007669"/>
    <property type="project" value="InterPro"/>
</dbReference>
<keyword evidence="7" id="KW-1185">Reference proteome</keyword>
<protein>
    <recommendedName>
        <fullName evidence="5">Metalloenzyme domain-containing protein</fullName>
    </recommendedName>
</protein>
<dbReference type="GO" id="GO:0008973">
    <property type="term" value="F:phosphopentomutase activity"/>
    <property type="evidence" value="ECO:0007669"/>
    <property type="project" value="InterPro"/>
</dbReference>
<dbReference type="AlphaFoldDB" id="A0A498RBZ7"/>
<sequence>MPVLLIFIDGLGLGERDPAINPLCRFPMRFFSQHFDQPLTRVLPGTVGDVTVIPTDAALGVPGLPQSATGQAALFTGVNAPHFMGRHIQAFPGPRLTGLIHQYSIMKQLKEKNFRVTSANMYTSDYMELAAAGKRRHAATTLTILSAGEPLRSLAEMEKGMAVYQDLTNEMLPLLGVRNVPVITPATAGQRLLTIAGRHHFTLFEYFQTDRCGHKRDWENARKIVMTLDEFFLALYRHTPPDTLVIITSDHGNFEDFSIKTHTTNLVPTILWGRSSREFALQIKDLTDITPGILGFLERNESCG</sequence>